<evidence type="ECO:0000256" key="5">
    <source>
        <dbReference type="ARBA" id="ARBA00023136"/>
    </source>
</evidence>
<proteinExistence type="inferred from homology"/>
<accession>A0ABS1V1S0</accession>
<dbReference type="PANTHER" id="PTHR10057:SF0">
    <property type="entry name" value="TRANSLOCATOR PROTEIN"/>
    <property type="match status" value="1"/>
</dbReference>
<keyword evidence="5 6" id="KW-0472">Membrane</keyword>
<organism evidence="7 8">
    <name type="scientific">Belnapia mucosa</name>
    <dbReference type="NCBI Taxonomy" id="2804532"/>
    <lineage>
        <taxon>Bacteria</taxon>
        <taxon>Pseudomonadati</taxon>
        <taxon>Pseudomonadota</taxon>
        <taxon>Alphaproteobacteria</taxon>
        <taxon>Acetobacterales</taxon>
        <taxon>Roseomonadaceae</taxon>
        <taxon>Belnapia</taxon>
    </lineage>
</organism>
<dbReference type="Proteomes" id="UP000606490">
    <property type="component" value="Unassembled WGS sequence"/>
</dbReference>
<comment type="caution">
    <text evidence="7">The sequence shown here is derived from an EMBL/GenBank/DDBJ whole genome shotgun (WGS) entry which is preliminary data.</text>
</comment>
<feature type="transmembrane region" description="Helical" evidence="6">
    <location>
        <begin position="112"/>
        <end position="130"/>
    </location>
</feature>
<reference evidence="7 8" key="1">
    <citation type="submission" date="2021-01" db="EMBL/GenBank/DDBJ databases">
        <title>Belnapia mucosa sp. nov. and Belnapia arida sp. nov., isolated from the Tabernas Desert (Almeria, Spain).</title>
        <authorList>
            <person name="Molina-Menor E."/>
            <person name="Vidal-Verdu A."/>
            <person name="Calonge A."/>
            <person name="Satari L."/>
            <person name="Pereto Magraner J."/>
            <person name="Porcar Miralles M."/>
        </authorList>
    </citation>
    <scope>NUCLEOTIDE SEQUENCE [LARGE SCALE GENOMIC DNA]</scope>
    <source>
        <strain evidence="7 8">T6</strain>
    </source>
</reference>
<feature type="transmembrane region" description="Helical" evidence="6">
    <location>
        <begin position="53"/>
        <end position="74"/>
    </location>
</feature>
<comment type="similarity">
    <text evidence="2">Belongs to the TspO/BZRP family.</text>
</comment>
<dbReference type="PIRSF" id="PIRSF005859">
    <property type="entry name" value="PBR"/>
    <property type="match status" value="1"/>
</dbReference>
<keyword evidence="4 6" id="KW-1133">Transmembrane helix</keyword>
<sequence>MTPSQQGRQSRRWGPGLVAFGGAVVVAALGGAATEIGPWYRGLQKPWFQPPDWLFGPAWTVIFALTAMAGLDAWNAARTRAARDGLLLLYALNGALNVLWSVLFFRLCHPDWALVEVVFLWLSILSLVIASGRQSRRAGWLLVPYLAWVSFAAVLNWAVVQLNPT</sequence>
<keyword evidence="3 6" id="KW-0812">Transmembrane</keyword>
<evidence type="ECO:0000313" key="8">
    <source>
        <dbReference type="Proteomes" id="UP000606490"/>
    </source>
</evidence>
<feature type="transmembrane region" description="Helical" evidence="6">
    <location>
        <begin position="12"/>
        <end position="33"/>
    </location>
</feature>
<evidence type="ECO:0000256" key="2">
    <source>
        <dbReference type="ARBA" id="ARBA00007524"/>
    </source>
</evidence>
<dbReference type="RefSeq" id="WP_202825371.1">
    <property type="nucleotide sequence ID" value="NZ_JAEUXJ010000003.1"/>
</dbReference>
<gene>
    <name evidence="7" type="ORF">JMJ55_09920</name>
</gene>
<dbReference type="CDD" id="cd15904">
    <property type="entry name" value="TSPO_MBR"/>
    <property type="match status" value="1"/>
</dbReference>
<dbReference type="EMBL" id="JAEUXJ010000003">
    <property type="protein sequence ID" value="MBL6455640.1"/>
    <property type="molecule type" value="Genomic_DNA"/>
</dbReference>
<evidence type="ECO:0000256" key="1">
    <source>
        <dbReference type="ARBA" id="ARBA00004141"/>
    </source>
</evidence>
<name>A0ABS1V1S0_9PROT</name>
<evidence type="ECO:0000256" key="6">
    <source>
        <dbReference type="SAM" id="Phobius"/>
    </source>
</evidence>
<dbReference type="InterPro" id="IPR004307">
    <property type="entry name" value="TspO_MBR"/>
</dbReference>
<evidence type="ECO:0000256" key="3">
    <source>
        <dbReference type="ARBA" id="ARBA00022692"/>
    </source>
</evidence>
<evidence type="ECO:0000256" key="4">
    <source>
        <dbReference type="ARBA" id="ARBA00022989"/>
    </source>
</evidence>
<dbReference type="Pfam" id="PF03073">
    <property type="entry name" value="TspO_MBR"/>
    <property type="match status" value="1"/>
</dbReference>
<protein>
    <submittedName>
        <fullName evidence="7">Tryptophan-rich sensory protein</fullName>
    </submittedName>
</protein>
<keyword evidence="8" id="KW-1185">Reference proteome</keyword>
<feature type="transmembrane region" description="Helical" evidence="6">
    <location>
        <begin position="86"/>
        <end position="106"/>
    </location>
</feature>
<dbReference type="PANTHER" id="PTHR10057">
    <property type="entry name" value="PERIPHERAL-TYPE BENZODIAZEPINE RECEPTOR"/>
    <property type="match status" value="1"/>
</dbReference>
<feature type="transmembrane region" description="Helical" evidence="6">
    <location>
        <begin position="142"/>
        <end position="160"/>
    </location>
</feature>
<dbReference type="Gene3D" id="1.20.1260.100">
    <property type="entry name" value="TspO/MBR protein"/>
    <property type="match status" value="1"/>
</dbReference>
<dbReference type="InterPro" id="IPR038330">
    <property type="entry name" value="TspO/MBR-related_sf"/>
</dbReference>
<comment type="subcellular location">
    <subcellularLocation>
        <location evidence="1">Membrane</location>
        <topology evidence="1">Multi-pass membrane protein</topology>
    </subcellularLocation>
</comment>
<evidence type="ECO:0000313" key="7">
    <source>
        <dbReference type="EMBL" id="MBL6455640.1"/>
    </source>
</evidence>